<organism evidence="1">
    <name type="scientific">Aphanomyces invadans</name>
    <dbReference type="NCBI Taxonomy" id="157072"/>
    <lineage>
        <taxon>Eukaryota</taxon>
        <taxon>Sar</taxon>
        <taxon>Stramenopiles</taxon>
        <taxon>Oomycota</taxon>
        <taxon>Saprolegniomycetes</taxon>
        <taxon>Saprolegniales</taxon>
        <taxon>Verrucalvaceae</taxon>
        <taxon>Aphanomyces</taxon>
    </lineage>
</organism>
<dbReference type="EMBL" id="KI914074">
    <property type="protein sequence ID" value="ETV90165.1"/>
    <property type="molecule type" value="Genomic_DNA"/>
</dbReference>
<feature type="non-terminal residue" evidence="1">
    <location>
        <position position="1"/>
    </location>
</feature>
<dbReference type="AlphaFoldDB" id="A0A024T7Z5"/>
<protein>
    <submittedName>
        <fullName evidence="1">Uncharacterized protein</fullName>
    </submittedName>
</protein>
<accession>A0A024T7Z5</accession>
<evidence type="ECO:0000313" key="1">
    <source>
        <dbReference type="EMBL" id="ETV90165.1"/>
    </source>
</evidence>
<name>A0A024T7Z5_9STRA</name>
<dbReference type="RefSeq" id="XP_008881195.1">
    <property type="nucleotide sequence ID" value="XM_008882973.1"/>
</dbReference>
<dbReference type="GeneID" id="20092046"/>
<gene>
    <name evidence="1" type="ORF">H310_14996</name>
</gene>
<sequence length="185" mass="20820">ACCRTGRVHHVVGVVQEFEMKSYCDRQFALLQSQVHMSTFSLRFSRRQEEAFAAATDAASVARLRWTYIFLPPSPLSRSVCMTRLSSTTNPRRLHLCWIMPLRCRASSWAVSRPFQLAASLVYLTTLRRASSLASYRSFSSSRNFFTSDTVRSLSSCCCLFPSLVSPACASYTAQPLGRSSWAFT</sequence>
<reference evidence="1" key="1">
    <citation type="submission" date="2013-12" db="EMBL/GenBank/DDBJ databases">
        <title>The Genome Sequence of Aphanomyces invadans NJM9701.</title>
        <authorList>
            <consortium name="The Broad Institute Genomics Platform"/>
            <person name="Russ C."/>
            <person name="Tyler B."/>
            <person name="van West P."/>
            <person name="Dieguez-Uribeondo J."/>
            <person name="Young S.K."/>
            <person name="Zeng Q."/>
            <person name="Gargeya S."/>
            <person name="Fitzgerald M."/>
            <person name="Abouelleil A."/>
            <person name="Alvarado L."/>
            <person name="Chapman S.B."/>
            <person name="Gainer-Dewar J."/>
            <person name="Goldberg J."/>
            <person name="Griggs A."/>
            <person name="Gujja S."/>
            <person name="Hansen M."/>
            <person name="Howarth C."/>
            <person name="Imamovic A."/>
            <person name="Ireland A."/>
            <person name="Larimer J."/>
            <person name="McCowan C."/>
            <person name="Murphy C."/>
            <person name="Pearson M."/>
            <person name="Poon T.W."/>
            <person name="Priest M."/>
            <person name="Roberts A."/>
            <person name="Saif S."/>
            <person name="Shea T."/>
            <person name="Sykes S."/>
            <person name="Wortman J."/>
            <person name="Nusbaum C."/>
            <person name="Birren B."/>
        </authorList>
    </citation>
    <scope>NUCLEOTIDE SEQUENCE [LARGE SCALE GENOMIC DNA]</scope>
    <source>
        <strain evidence="1">NJM9701</strain>
    </source>
</reference>
<proteinExistence type="predicted"/>
<dbReference type="VEuPathDB" id="FungiDB:H310_14996"/>